<dbReference type="Proteomes" id="UP001341281">
    <property type="component" value="Chromosome 01"/>
</dbReference>
<evidence type="ECO:0000313" key="4">
    <source>
        <dbReference type="Proteomes" id="UP001341281"/>
    </source>
</evidence>
<evidence type="ECO:0000259" key="2">
    <source>
        <dbReference type="Pfam" id="PF13960"/>
    </source>
</evidence>
<feature type="domain" description="DUF4216" evidence="1">
    <location>
        <begin position="209"/>
        <end position="265"/>
    </location>
</feature>
<evidence type="ECO:0008006" key="5">
    <source>
        <dbReference type="Google" id="ProtNLM"/>
    </source>
</evidence>
<evidence type="ECO:0000313" key="3">
    <source>
        <dbReference type="EMBL" id="WVZ52986.1"/>
    </source>
</evidence>
<dbReference type="PANTHER" id="PTHR48258:SF9">
    <property type="entry name" value="OS01G0348150 PROTEIN"/>
    <property type="match status" value="1"/>
</dbReference>
<keyword evidence="4" id="KW-1185">Reference proteome</keyword>
<sequence length="267" mass="30364">MVALKGEQGYHYLGIASYTLSKRENESILELIISPSFFDIMTHLLVHIVQEIGILGPVFLHNMFSFDRYMVVLKKYVRNCSRPKGCIAKGYGIEEVIELCTDYIDELKPIGSTLHSLGSLNLGGSVHGGSQKDPNFGVWLRQHLKYNEEIDDQLPWLARGPSSSIPTFRGCKINGNTFYMRSQDQKSLNQNSGVRIDAMDTTGKRTNIMELDYGPFVKVSLFRCQWVKLNYGMTTVDLYNTTYRDEPFILAADFTQVFYVKDISTKP</sequence>
<dbReference type="Pfam" id="PF13952">
    <property type="entry name" value="DUF4216"/>
    <property type="match status" value="1"/>
</dbReference>
<dbReference type="PANTHER" id="PTHR48258">
    <property type="entry name" value="DUF4218 DOMAIN-CONTAINING PROTEIN-RELATED"/>
    <property type="match status" value="1"/>
</dbReference>
<organism evidence="3 4">
    <name type="scientific">Paspalum notatum var. saurae</name>
    <dbReference type="NCBI Taxonomy" id="547442"/>
    <lineage>
        <taxon>Eukaryota</taxon>
        <taxon>Viridiplantae</taxon>
        <taxon>Streptophyta</taxon>
        <taxon>Embryophyta</taxon>
        <taxon>Tracheophyta</taxon>
        <taxon>Spermatophyta</taxon>
        <taxon>Magnoliopsida</taxon>
        <taxon>Liliopsida</taxon>
        <taxon>Poales</taxon>
        <taxon>Poaceae</taxon>
        <taxon>PACMAD clade</taxon>
        <taxon>Panicoideae</taxon>
        <taxon>Andropogonodae</taxon>
        <taxon>Paspaleae</taxon>
        <taxon>Paspalinae</taxon>
        <taxon>Paspalum</taxon>
    </lineage>
</organism>
<protein>
    <recommendedName>
        <fullName evidence="5">Transposase</fullName>
    </recommendedName>
</protein>
<name>A0AAQ3PTS7_PASNO</name>
<dbReference type="Pfam" id="PF13960">
    <property type="entry name" value="DUF4218"/>
    <property type="match status" value="1"/>
</dbReference>
<dbReference type="EMBL" id="CP144745">
    <property type="protein sequence ID" value="WVZ52986.1"/>
    <property type="molecule type" value="Genomic_DNA"/>
</dbReference>
<proteinExistence type="predicted"/>
<dbReference type="InterPro" id="IPR025312">
    <property type="entry name" value="DUF4216"/>
</dbReference>
<dbReference type="AlphaFoldDB" id="A0AAQ3PTS7"/>
<feature type="domain" description="DUF4218" evidence="2">
    <location>
        <begin position="28"/>
        <end position="107"/>
    </location>
</feature>
<dbReference type="InterPro" id="IPR025452">
    <property type="entry name" value="DUF4218"/>
</dbReference>
<reference evidence="3 4" key="1">
    <citation type="submission" date="2024-02" db="EMBL/GenBank/DDBJ databases">
        <title>High-quality chromosome-scale genome assembly of Pensacola bahiagrass (Paspalum notatum Flugge var. saurae).</title>
        <authorList>
            <person name="Vega J.M."/>
            <person name="Podio M."/>
            <person name="Orjuela J."/>
            <person name="Siena L.A."/>
            <person name="Pessino S.C."/>
            <person name="Combes M.C."/>
            <person name="Mariac C."/>
            <person name="Albertini E."/>
            <person name="Pupilli F."/>
            <person name="Ortiz J.P.A."/>
            <person name="Leblanc O."/>
        </authorList>
    </citation>
    <scope>NUCLEOTIDE SEQUENCE [LARGE SCALE GENOMIC DNA]</scope>
    <source>
        <strain evidence="3">R1</strain>
        <tissue evidence="3">Leaf</tissue>
    </source>
</reference>
<accession>A0AAQ3PTS7</accession>
<gene>
    <name evidence="3" type="ORF">U9M48_003981</name>
</gene>
<evidence type="ECO:0000259" key="1">
    <source>
        <dbReference type="Pfam" id="PF13952"/>
    </source>
</evidence>